<sequence length="55" mass="6224">MEVAGGRDRPSELDLATRRRGTLAHDAAEDVLQEYQKGCRLLAQNYSLALEYTDR</sequence>
<proteinExistence type="predicted"/>
<evidence type="ECO:0000313" key="1">
    <source>
        <dbReference type="EMBL" id="EMS46769.1"/>
    </source>
</evidence>
<dbReference type="AlphaFoldDB" id="M7ZF93"/>
<accession>M7ZF93</accession>
<name>M7ZF93_TRIUA</name>
<protein>
    <submittedName>
        <fullName evidence="1">Uncharacterized protein</fullName>
    </submittedName>
</protein>
<dbReference type="EMBL" id="KD270273">
    <property type="protein sequence ID" value="EMS46769.1"/>
    <property type="molecule type" value="Genomic_DNA"/>
</dbReference>
<reference evidence="1" key="1">
    <citation type="journal article" date="2013" name="Nature">
        <title>Draft genome of the wheat A-genome progenitor Triticum urartu.</title>
        <authorList>
            <person name="Ling H.Q."/>
            <person name="Zhao S."/>
            <person name="Liu D."/>
            <person name="Wang J."/>
            <person name="Sun H."/>
            <person name="Zhang C."/>
            <person name="Fan H."/>
            <person name="Li D."/>
            <person name="Dong L."/>
            <person name="Tao Y."/>
            <person name="Gao C."/>
            <person name="Wu H."/>
            <person name="Li Y."/>
            <person name="Cui Y."/>
            <person name="Guo X."/>
            <person name="Zheng S."/>
            <person name="Wang B."/>
            <person name="Yu K."/>
            <person name="Liang Q."/>
            <person name="Yang W."/>
            <person name="Lou X."/>
            <person name="Chen J."/>
            <person name="Feng M."/>
            <person name="Jian J."/>
            <person name="Zhang X."/>
            <person name="Luo G."/>
            <person name="Jiang Y."/>
            <person name="Liu J."/>
            <person name="Wang Z."/>
            <person name="Sha Y."/>
            <person name="Zhang B."/>
            <person name="Wu H."/>
            <person name="Tang D."/>
            <person name="Shen Q."/>
            <person name="Xue P."/>
            <person name="Zou S."/>
            <person name="Wang X."/>
            <person name="Liu X."/>
            <person name="Wang F."/>
            <person name="Yang Y."/>
            <person name="An X."/>
            <person name="Dong Z."/>
            <person name="Zhang K."/>
            <person name="Zhang X."/>
            <person name="Luo M.C."/>
            <person name="Dvorak J."/>
            <person name="Tong Y."/>
            <person name="Wang J."/>
            <person name="Yang H."/>
            <person name="Li Z."/>
            <person name="Wang D."/>
            <person name="Zhang A."/>
            <person name="Wang J."/>
        </authorList>
    </citation>
    <scope>NUCLEOTIDE SEQUENCE</scope>
</reference>
<organism evidence="1">
    <name type="scientific">Triticum urartu</name>
    <name type="common">Red wild einkorn</name>
    <name type="synonym">Crithodium urartu</name>
    <dbReference type="NCBI Taxonomy" id="4572"/>
    <lineage>
        <taxon>Eukaryota</taxon>
        <taxon>Viridiplantae</taxon>
        <taxon>Streptophyta</taxon>
        <taxon>Embryophyta</taxon>
        <taxon>Tracheophyta</taxon>
        <taxon>Spermatophyta</taxon>
        <taxon>Magnoliopsida</taxon>
        <taxon>Liliopsida</taxon>
        <taxon>Poales</taxon>
        <taxon>Poaceae</taxon>
        <taxon>BOP clade</taxon>
        <taxon>Pooideae</taxon>
        <taxon>Triticodae</taxon>
        <taxon>Triticeae</taxon>
        <taxon>Triticinae</taxon>
        <taxon>Triticum</taxon>
    </lineage>
</organism>
<gene>
    <name evidence="1" type="ORF">TRIUR3_06286</name>
</gene>